<dbReference type="Proteomes" id="UP000008021">
    <property type="component" value="Chromosome 6"/>
</dbReference>
<dbReference type="EnsemblPlants" id="OMERI06G09900.1">
    <property type="protein sequence ID" value="OMERI06G09900.1"/>
    <property type="gene ID" value="OMERI06G09900"/>
</dbReference>
<evidence type="ECO:0000313" key="3">
    <source>
        <dbReference type="Proteomes" id="UP000008021"/>
    </source>
</evidence>
<sequence length="123" mass="13658">MCDNKHIHADIDHAQHGRWHAELLRHVEREADEATEHDACHGQHTATAVARHPPRNLHQHRAQLLRNDRYSLTVLSGAARSSSRSPLGTASNWNPSSPPPPQPLVVVLRVDERDCASATARLA</sequence>
<organism evidence="2">
    <name type="scientific">Oryza meridionalis</name>
    <dbReference type="NCBI Taxonomy" id="40149"/>
    <lineage>
        <taxon>Eukaryota</taxon>
        <taxon>Viridiplantae</taxon>
        <taxon>Streptophyta</taxon>
        <taxon>Embryophyta</taxon>
        <taxon>Tracheophyta</taxon>
        <taxon>Spermatophyta</taxon>
        <taxon>Magnoliopsida</taxon>
        <taxon>Liliopsida</taxon>
        <taxon>Poales</taxon>
        <taxon>Poaceae</taxon>
        <taxon>BOP clade</taxon>
        <taxon>Oryzoideae</taxon>
        <taxon>Oryzeae</taxon>
        <taxon>Oryzinae</taxon>
        <taxon>Oryza</taxon>
    </lineage>
</organism>
<feature type="region of interest" description="Disordered" evidence="1">
    <location>
        <begin position="76"/>
        <end position="104"/>
    </location>
</feature>
<keyword evidence="3" id="KW-1185">Reference proteome</keyword>
<evidence type="ECO:0000256" key="1">
    <source>
        <dbReference type="SAM" id="MobiDB-lite"/>
    </source>
</evidence>
<feature type="compositionally biased region" description="Polar residues" evidence="1">
    <location>
        <begin position="79"/>
        <end position="94"/>
    </location>
</feature>
<evidence type="ECO:0000313" key="2">
    <source>
        <dbReference type="EnsemblPlants" id="OMERI06G09900.1"/>
    </source>
</evidence>
<reference evidence="2" key="2">
    <citation type="submission" date="2018-05" db="EMBL/GenBank/DDBJ databases">
        <title>OmerRS3 (Oryza meridionalis Reference Sequence Version 3).</title>
        <authorList>
            <person name="Zhang J."/>
            <person name="Kudrna D."/>
            <person name="Lee S."/>
            <person name="Talag J."/>
            <person name="Welchert J."/>
            <person name="Wing R.A."/>
        </authorList>
    </citation>
    <scope>NUCLEOTIDE SEQUENCE [LARGE SCALE GENOMIC DNA]</scope>
    <source>
        <strain evidence="2">cv. OR44</strain>
    </source>
</reference>
<dbReference type="HOGENOM" id="CLU_2018902_0_0_1"/>
<accession>A0A0E0DZG0</accession>
<proteinExistence type="predicted"/>
<protein>
    <submittedName>
        <fullName evidence="2">Uncharacterized protein</fullName>
    </submittedName>
</protein>
<dbReference type="AlphaFoldDB" id="A0A0E0DZG0"/>
<dbReference type="Gramene" id="OMERI06G09900.1">
    <property type="protein sequence ID" value="OMERI06G09900.1"/>
    <property type="gene ID" value="OMERI06G09900"/>
</dbReference>
<name>A0A0E0DZG0_9ORYZ</name>
<reference evidence="2" key="1">
    <citation type="submission" date="2015-04" db="UniProtKB">
        <authorList>
            <consortium name="EnsemblPlants"/>
        </authorList>
    </citation>
    <scope>IDENTIFICATION</scope>
</reference>